<comment type="caution">
    <text evidence="1">The sequence shown here is derived from an EMBL/GenBank/DDBJ whole genome shotgun (WGS) entry which is preliminary data.</text>
</comment>
<dbReference type="RefSeq" id="WP_260043275.1">
    <property type="nucleotide sequence ID" value="NZ_JANZXA010000001.1"/>
</dbReference>
<proteinExistence type="predicted"/>
<sequence>MNGRVPEPEVWTARLRGLVHDCVASTSHEEADRVREAAHLLHSGAMAGTCGQAVDPSAVESMLACGAAESAVLEIVGHNAAFMLSRGQSDCCLATVIVGDEGQEVMSEGATLALALLGAYAGGLLAAFERDGIVSCALSSRPH</sequence>
<evidence type="ECO:0008006" key="3">
    <source>
        <dbReference type="Google" id="ProtNLM"/>
    </source>
</evidence>
<name>A0ABT2I056_9SPHN</name>
<organism evidence="1 2">
    <name type="scientific">Novosphingobium mangrovi</name>
    <name type="common">ex Huang et al. 2023</name>
    <dbReference type="NCBI Taxonomy" id="2976432"/>
    <lineage>
        <taxon>Bacteria</taxon>
        <taxon>Pseudomonadati</taxon>
        <taxon>Pseudomonadota</taxon>
        <taxon>Alphaproteobacteria</taxon>
        <taxon>Sphingomonadales</taxon>
        <taxon>Sphingomonadaceae</taxon>
        <taxon>Novosphingobium</taxon>
    </lineage>
</organism>
<evidence type="ECO:0000313" key="1">
    <source>
        <dbReference type="EMBL" id="MCT2398186.1"/>
    </source>
</evidence>
<evidence type="ECO:0000313" key="2">
    <source>
        <dbReference type="Proteomes" id="UP001165583"/>
    </source>
</evidence>
<accession>A0ABT2I056</accession>
<gene>
    <name evidence="1" type="ORF">NZK81_01355</name>
</gene>
<dbReference type="Proteomes" id="UP001165583">
    <property type="component" value="Unassembled WGS sequence"/>
</dbReference>
<dbReference type="EMBL" id="JANZXA010000001">
    <property type="protein sequence ID" value="MCT2398186.1"/>
    <property type="molecule type" value="Genomic_DNA"/>
</dbReference>
<protein>
    <recommendedName>
        <fullName evidence="3">Roadblock/LAMTOR2 domain-containing protein</fullName>
    </recommendedName>
</protein>
<keyword evidence="2" id="KW-1185">Reference proteome</keyword>
<reference evidence="1" key="1">
    <citation type="submission" date="2022-09" db="EMBL/GenBank/DDBJ databases">
        <title>Novosphingobium sp. Nov., a polycyclic aromatic hydrocarbon-degrading bacterium isolated form mangrove sediments in HongKong.</title>
        <authorList>
            <person name="Hu Z."/>
        </authorList>
    </citation>
    <scope>NUCLEOTIDE SEQUENCE</scope>
    <source>
        <strain evidence="1">HK4-1</strain>
    </source>
</reference>